<reference evidence="2" key="1">
    <citation type="submission" date="2022-03" db="EMBL/GenBank/DDBJ databases">
        <title>Genomic analyses of argali, domestic sheep and their hybrids provide insights into chromosomal evolution, heterosis and genetic basis of agronomic traits.</title>
        <authorList>
            <person name="Li M."/>
        </authorList>
    </citation>
    <scope>NUCLEOTIDE SEQUENCE</scope>
    <source>
        <strain evidence="2">CAU-MHL-2022a</strain>
        <tissue evidence="2">Skin</tissue>
    </source>
</reference>
<dbReference type="Proteomes" id="UP001214576">
    <property type="component" value="Unassembled WGS sequence"/>
</dbReference>
<protein>
    <submittedName>
        <fullName evidence="2">Uncharacterized protein</fullName>
    </submittedName>
</protein>
<dbReference type="EMBL" id="JAKZEL010000017">
    <property type="protein sequence ID" value="KAI4535757.1"/>
    <property type="molecule type" value="Genomic_DNA"/>
</dbReference>
<dbReference type="AlphaFoldDB" id="A0AAD4TWY6"/>
<gene>
    <name evidence="2" type="ORF">MG293_014084</name>
</gene>
<feature type="region of interest" description="Disordered" evidence="1">
    <location>
        <begin position="74"/>
        <end position="118"/>
    </location>
</feature>
<organism evidence="2 3">
    <name type="scientific">Ovis ammon polii</name>
    <dbReference type="NCBI Taxonomy" id="230172"/>
    <lineage>
        <taxon>Eukaryota</taxon>
        <taxon>Metazoa</taxon>
        <taxon>Chordata</taxon>
        <taxon>Craniata</taxon>
        <taxon>Vertebrata</taxon>
        <taxon>Euteleostomi</taxon>
        <taxon>Mammalia</taxon>
        <taxon>Eutheria</taxon>
        <taxon>Laurasiatheria</taxon>
        <taxon>Artiodactyla</taxon>
        <taxon>Ruminantia</taxon>
        <taxon>Pecora</taxon>
        <taxon>Bovidae</taxon>
        <taxon>Caprinae</taxon>
        <taxon>Ovis</taxon>
    </lineage>
</organism>
<evidence type="ECO:0000313" key="3">
    <source>
        <dbReference type="Proteomes" id="UP001214576"/>
    </source>
</evidence>
<evidence type="ECO:0000313" key="2">
    <source>
        <dbReference type="EMBL" id="KAI4535757.1"/>
    </source>
</evidence>
<sequence>MAQPETGPATSSGRIRARAGLWAGWESRGFRLPASGLEVSRELGSGPIVPGDVKERRLGVAAALLPRCSAEVAAAPAAQGVAGTTPDSRGPPAVRAPPGPRSPRRRVGEAWRQRRATG</sequence>
<accession>A0AAD4TWY6</accession>
<keyword evidence="3" id="KW-1185">Reference proteome</keyword>
<evidence type="ECO:0000256" key="1">
    <source>
        <dbReference type="SAM" id="MobiDB-lite"/>
    </source>
</evidence>
<feature type="compositionally biased region" description="Low complexity" evidence="1">
    <location>
        <begin position="74"/>
        <end position="93"/>
    </location>
</feature>
<comment type="caution">
    <text evidence="2">The sequence shown here is derived from an EMBL/GenBank/DDBJ whole genome shotgun (WGS) entry which is preliminary data.</text>
</comment>
<proteinExistence type="predicted"/>
<name>A0AAD4TWY6_OVIAM</name>